<dbReference type="RefSeq" id="WP_369617898.1">
    <property type="nucleotide sequence ID" value="NZ_AP031573.1"/>
</dbReference>
<feature type="transmembrane region" description="Helical" evidence="1">
    <location>
        <begin position="14"/>
        <end position="36"/>
    </location>
</feature>
<reference evidence="2" key="1">
    <citation type="submission" date="2024-05" db="EMBL/GenBank/DDBJ databases">
        <title>Whole-Genome Sequence of CFS9, a Potential Fish Probiotic Isolated from the Body Surface of Silurus asotus.</title>
        <authorList>
            <person name="Kojima M."/>
            <person name="Tobioka K."/>
            <person name="Yokota K."/>
            <person name="Nakatani H."/>
            <person name="Hori K."/>
            <person name="Tamaru Y."/>
            <person name="Okazaki F."/>
        </authorList>
    </citation>
    <scope>NUCLEOTIDE SEQUENCE</scope>
    <source>
        <strain evidence="2">CFS9</strain>
    </source>
</reference>
<name>A0AAT9GZU8_9FLAO</name>
<keyword evidence="1" id="KW-1133">Transmembrane helix</keyword>
<keyword evidence="1" id="KW-0812">Transmembrane</keyword>
<organism evidence="2">
    <name type="scientific">Flavobacterium sp. CFS9</name>
    <dbReference type="NCBI Taxonomy" id="3143118"/>
    <lineage>
        <taxon>Bacteria</taxon>
        <taxon>Pseudomonadati</taxon>
        <taxon>Bacteroidota</taxon>
        <taxon>Flavobacteriia</taxon>
        <taxon>Flavobacteriales</taxon>
        <taxon>Flavobacteriaceae</taxon>
        <taxon>Flavobacterium</taxon>
    </lineage>
</organism>
<evidence type="ECO:0000313" key="2">
    <source>
        <dbReference type="EMBL" id="BFM42776.1"/>
    </source>
</evidence>
<sequence length="66" mass="7249">MKTNSTSISAKKGICNLVIFLTAVQISYSLVSHFIYGKPQSDSMVIVICVLLATFASSKKEEYSKQ</sequence>
<accession>A0AAT9GZU8</accession>
<evidence type="ECO:0000256" key="1">
    <source>
        <dbReference type="SAM" id="Phobius"/>
    </source>
</evidence>
<dbReference type="AlphaFoldDB" id="A0AAT9GZU8"/>
<keyword evidence="1" id="KW-0472">Membrane</keyword>
<dbReference type="EMBL" id="AP031573">
    <property type="protein sequence ID" value="BFM42776.1"/>
    <property type="molecule type" value="Genomic_DNA"/>
</dbReference>
<proteinExistence type="predicted"/>
<gene>
    <name evidence="2" type="ORF">CFS9_14170</name>
</gene>
<protein>
    <submittedName>
        <fullName evidence="2">Uncharacterized protein</fullName>
    </submittedName>
</protein>